<reference evidence="2" key="1">
    <citation type="journal article" date="2021" name="Int. J. Syst. Evol. Microbiol.">
        <title>Actinocatenispora comari sp. nov., an endophytic actinomycete isolated from aerial parts of Comarum salesowianum.</title>
        <authorList>
            <person name="Oyunbileg N."/>
            <person name="Iizaka Y."/>
            <person name="Hamada M."/>
            <person name="Davaapurev B.O."/>
            <person name="Fukumoto A."/>
            <person name="Tsetseg B."/>
            <person name="Kato F."/>
            <person name="Tamura T."/>
            <person name="Batkhuu J."/>
            <person name="Anzai Y."/>
        </authorList>
    </citation>
    <scope>NUCLEOTIDE SEQUENCE [LARGE SCALE GENOMIC DNA]</scope>
    <source>
        <strain evidence="2">NUM-2625</strain>
    </source>
</reference>
<evidence type="ECO:0008006" key="3">
    <source>
        <dbReference type="Google" id="ProtNLM"/>
    </source>
</evidence>
<keyword evidence="2" id="KW-1185">Reference proteome</keyword>
<organism evidence="1 2">
    <name type="scientific">Actinocatenispora comari</name>
    <dbReference type="NCBI Taxonomy" id="2807577"/>
    <lineage>
        <taxon>Bacteria</taxon>
        <taxon>Bacillati</taxon>
        <taxon>Actinomycetota</taxon>
        <taxon>Actinomycetes</taxon>
        <taxon>Micromonosporales</taxon>
        <taxon>Micromonosporaceae</taxon>
        <taxon>Actinocatenispora</taxon>
    </lineage>
</organism>
<dbReference type="EMBL" id="BOPO01000018">
    <property type="protein sequence ID" value="GIL26087.1"/>
    <property type="molecule type" value="Genomic_DNA"/>
</dbReference>
<sequence>MDEDLQAVATLLDTPEPTTRVVDEGRHRLQHAMLSSPRRPRRTGRWAVGVGATAVVAAGAVVASGQSAPGGGPAAGGPGTATTRTVSTGQHVLLAAATTAAGTPDGTGTYWHLKMTFADSGAATETWRSQDGHLWVRGEKTHGAVVALPVATPLRLAGVEISVRQLRSLPQDPTALRAWITDAVERNAADGSVRTGGGKLSRAQRDELVADSLTSLVSQLPAPERVRAAAFRVLATLPGVRSLGSVAGGRAISFPVGDHTARLVIDPETARVRGTNFVVTADGAELWLPANRAATVTGEWTNTLPR</sequence>
<dbReference type="InterPro" id="IPR047789">
    <property type="entry name" value="CU044_5270-like"/>
</dbReference>
<gene>
    <name evidence="1" type="ORF">NUM_13410</name>
</gene>
<accession>A0A8J4ABG8</accession>
<comment type="caution">
    <text evidence="1">The sequence shown here is derived from an EMBL/GenBank/DDBJ whole genome shotgun (WGS) entry which is preliminary data.</text>
</comment>
<proteinExistence type="predicted"/>
<dbReference type="AlphaFoldDB" id="A0A8J4ABG8"/>
<name>A0A8J4ABG8_9ACTN</name>
<dbReference type="RefSeq" id="WP_207123685.1">
    <property type="nucleotide sequence ID" value="NZ_BOPO01000018.1"/>
</dbReference>
<dbReference type="NCBIfam" id="NF038083">
    <property type="entry name" value="CU044_5270_fam"/>
    <property type="match status" value="1"/>
</dbReference>
<evidence type="ECO:0000313" key="2">
    <source>
        <dbReference type="Proteomes" id="UP000614996"/>
    </source>
</evidence>
<evidence type="ECO:0000313" key="1">
    <source>
        <dbReference type="EMBL" id="GIL26087.1"/>
    </source>
</evidence>
<protein>
    <recommendedName>
        <fullName evidence="3">CU044_5270 family protein</fullName>
    </recommendedName>
</protein>
<dbReference type="Proteomes" id="UP000614996">
    <property type="component" value="Unassembled WGS sequence"/>
</dbReference>